<dbReference type="Pfam" id="PF02706">
    <property type="entry name" value="Wzz"/>
    <property type="match status" value="1"/>
</dbReference>
<name>A0ABT5J779_RHOTP</name>
<dbReference type="InterPro" id="IPR003856">
    <property type="entry name" value="LPS_length_determ_N"/>
</dbReference>
<comment type="subcellular location">
    <subcellularLocation>
        <location evidence="1">Cell membrane</location>
        <topology evidence="1">Multi-pass membrane protein</topology>
    </subcellularLocation>
</comment>
<evidence type="ECO:0000256" key="8">
    <source>
        <dbReference type="SAM" id="Phobius"/>
    </source>
</evidence>
<dbReference type="InterPro" id="IPR027417">
    <property type="entry name" value="P-loop_NTPase"/>
</dbReference>
<keyword evidence="7 8" id="KW-0472">Membrane</keyword>
<evidence type="ECO:0000256" key="1">
    <source>
        <dbReference type="ARBA" id="ARBA00004651"/>
    </source>
</evidence>
<evidence type="ECO:0000313" key="10">
    <source>
        <dbReference type="EMBL" id="MDC7785241.1"/>
    </source>
</evidence>
<gene>
    <name evidence="10" type="ORF">PQJ73_06055</name>
</gene>
<keyword evidence="2" id="KW-1003">Cell membrane</keyword>
<proteinExistence type="predicted"/>
<evidence type="ECO:0000256" key="3">
    <source>
        <dbReference type="ARBA" id="ARBA00022692"/>
    </source>
</evidence>
<evidence type="ECO:0000259" key="9">
    <source>
        <dbReference type="Pfam" id="PF02706"/>
    </source>
</evidence>
<keyword evidence="6 8" id="KW-1133">Transmembrane helix</keyword>
<dbReference type="Proteomes" id="UP001165652">
    <property type="component" value="Unassembled WGS sequence"/>
</dbReference>
<dbReference type="Gene3D" id="3.40.50.300">
    <property type="entry name" value="P-loop containing nucleotide triphosphate hydrolases"/>
    <property type="match status" value="1"/>
</dbReference>
<accession>A0ABT5J779</accession>
<dbReference type="CDD" id="cd05387">
    <property type="entry name" value="BY-kinase"/>
    <property type="match status" value="1"/>
</dbReference>
<comment type="caution">
    <text evidence="10">The sequence shown here is derived from an EMBL/GenBank/DDBJ whole genome shotgun (WGS) entry which is preliminary data.</text>
</comment>
<feature type="domain" description="Polysaccharide chain length determinant N-terminal" evidence="9">
    <location>
        <begin position="28"/>
        <end position="115"/>
    </location>
</feature>
<keyword evidence="4" id="KW-0547">Nucleotide-binding</keyword>
<keyword evidence="3 8" id="KW-0812">Transmembrane</keyword>
<dbReference type="InterPro" id="IPR005702">
    <property type="entry name" value="Wzc-like_C"/>
</dbReference>
<protein>
    <submittedName>
        <fullName evidence="10">Polysaccharide biosynthesis tyrosine autokinase</fullName>
    </submittedName>
</protein>
<dbReference type="SUPFAM" id="SSF52540">
    <property type="entry name" value="P-loop containing nucleoside triphosphate hydrolases"/>
    <property type="match status" value="1"/>
</dbReference>
<evidence type="ECO:0000313" key="11">
    <source>
        <dbReference type="Proteomes" id="UP001165652"/>
    </source>
</evidence>
<organism evidence="10 11">
    <name type="scientific">Rhodoplanes tepidamans</name>
    <name type="common">Rhodoplanes cryptolactis</name>
    <dbReference type="NCBI Taxonomy" id="200616"/>
    <lineage>
        <taxon>Bacteria</taxon>
        <taxon>Pseudomonadati</taxon>
        <taxon>Pseudomonadota</taxon>
        <taxon>Alphaproteobacteria</taxon>
        <taxon>Hyphomicrobiales</taxon>
        <taxon>Nitrobacteraceae</taxon>
        <taxon>Rhodoplanes</taxon>
    </lineage>
</organism>
<evidence type="ECO:0000256" key="6">
    <source>
        <dbReference type="ARBA" id="ARBA00022989"/>
    </source>
</evidence>
<dbReference type="InterPro" id="IPR050445">
    <property type="entry name" value="Bact_polysacc_biosynth/exp"/>
</dbReference>
<feature type="transmembrane region" description="Helical" evidence="8">
    <location>
        <begin position="39"/>
        <end position="59"/>
    </location>
</feature>
<dbReference type="PANTHER" id="PTHR32309">
    <property type="entry name" value="TYROSINE-PROTEIN KINASE"/>
    <property type="match status" value="1"/>
</dbReference>
<evidence type="ECO:0000256" key="2">
    <source>
        <dbReference type="ARBA" id="ARBA00022475"/>
    </source>
</evidence>
<reference evidence="10" key="1">
    <citation type="journal article" date="2023" name="Microbiol Resour">
        <title>Genome Sequences of Rhodoplanes serenus and Two Thermotolerant Strains, Rhodoplanes tepidamans and 'Rhodoplanes cryptolactis,' Further Refine the Genus.</title>
        <authorList>
            <person name="Rayyan A.A."/>
            <person name="Kyndt J.A."/>
        </authorList>
    </citation>
    <scope>NUCLEOTIDE SEQUENCE</scope>
    <source>
        <strain evidence="10">DSM 9987</strain>
    </source>
</reference>
<dbReference type="Pfam" id="PF06564">
    <property type="entry name" value="CBP_BcsQ"/>
    <property type="match status" value="1"/>
</dbReference>
<evidence type="ECO:0000256" key="4">
    <source>
        <dbReference type="ARBA" id="ARBA00022741"/>
    </source>
</evidence>
<evidence type="ECO:0000256" key="5">
    <source>
        <dbReference type="ARBA" id="ARBA00022840"/>
    </source>
</evidence>
<dbReference type="EMBL" id="JAQQLI010000006">
    <property type="protein sequence ID" value="MDC7785241.1"/>
    <property type="molecule type" value="Genomic_DNA"/>
</dbReference>
<dbReference type="RefSeq" id="WP_272776087.1">
    <property type="nucleotide sequence ID" value="NZ_JAQQLI010000006.1"/>
</dbReference>
<dbReference type="InterPro" id="IPR017746">
    <property type="entry name" value="Cellulose_synthase_operon_BcsQ"/>
</dbReference>
<keyword evidence="5" id="KW-0067">ATP-binding</keyword>
<evidence type="ECO:0000256" key="7">
    <source>
        <dbReference type="ARBA" id="ARBA00023136"/>
    </source>
</evidence>
<reference evidence="10" key="2">
    <citation type="submission" date="2023-02" db="EMBL/GenBank/DDBJ databases">
        <authorList>
            <person name="Rayyan A."/>
            <person name="Meyer T."/>
            <person name="Kyndt J.A."/>
        </authorList>
    </citation>
    <scope>NUCLEOTIDE SEQUENCE</scope>
    <source>
        <strain evidence="10">DSM 9987</strain>
    </source>
</reference>
<keyword evidence="11" id="KW-1185">Reference proteome</keyword>
<dbReference type="PANTHER" id="PTHR32309:SF13">
    <property type="entry name" value="FERRIC ENTEROBACTIN TRANSPORT PROTEIN FEPE"/>
    <property type="match status" value="1"/>
</dbReference>
<sequence>MHSPYILTKAPTSFAAQPDGAYGTGVGLRDLTAYLRSSWRLIAGCAVMFGAAALAYSLVTPPVFTASAQLILDPGKAQVVFGDAREPDRLPDQARVESQVEVIKSESIALAVVRRLRLVDDPEFVDDTPPSAWNPLAWFTSAAEDQDPVQVRERQAISAYQNRLTVRRVGQSLVIEVAFSSNRPAKSAEIANAIADVYIRQDIANKSEAARRGVDWLSERLAELRQQTYDALRTYERFKLVGDKDSGDEPQVKLAELESISQSYRRVYDVFLQQFTETLQKVSYPESDARVISAATPPRGKSHPKTKLIVAFGTLFGLMAGTTLSWARYSVDRTVTPQRVTSELNLNWLGTVRRFTPAPPSAGWWSGLFPSGRAARSAGTPMLNAFEDTPSAPAAQDLRRLRNAVNCTLLGRTSRAIGVLAASSGEGATTIAANYAIACARAGTRTLLVDACHDEPRLSRELAGAEQQTGLTEIVADSALSARTIAQLAKQRFAVLPMGAATDGPNPVDRIGSDAAALQISDLTGAFDLVVFDLPALDASPDALALIPFLDGIVVVADATSTSLDRLSGARDAILAASGTVLGVVLNKVPSPAAAR</sequence>